<sequence>MSRRRELLALGDARIDVIVEGAGPAIVLLPSSLRDSEDFDALAELLAAQGFQVLRPQPRGMGRSSAPPVGMTLETLADDVAGVISQMVQGPAVVVGHAYGHWVARITDLRHPQHVRGVVVLGAAARQFPVGMAEALAVASDPSQPEDERLAALRLCMFAPGNDPRPWLQGWHPQWRAAYRQAAQHPPKEQWFGRGNAALLDLQGAQDPWRPAATRREVADALGAKVTVQEIANASHALVPEQPQAIGAAVAAWVRGLDNPA</sequence>
<dbReference type="GO" id="GO:0016787">
    <property type="term" value="F:hydrolase activity"/>
    <property type="evidence" value="ECO:0007669"/>
    <property type="project" value="UniProtKB-KW"/>
</dbReference>
<dbReference type="Proteomes" id="UP000541185">
    <property type="component" value="Unassembled WGS sequence"/>
</dbReference>
<gene>
    <name evidence="2" type="ORF">HHL11_27945</name>
</gene>
<evidence type="ECO:0000313" key="2">
    <source>
        <dbReference type="EMBL" id="NML47614.1"/>
    </source>
</evidence>
<dbReference type="InterPro" id="IPR050266">
    <property type="entry name" value="AB_hydrolase_sf"/>
</dbReference>
<dbReference type="Pfam" id="PF12697">
    <property type="entry name" value="Abhydrolase_6"/>
    <property type="match status" value="1"/>
</dbReference>
<keyword evidence="2" id="KW-0378">Hydrolase</keyword>
<feature type="domain" description="AB hydrolase-1" evidence="1">
    <location>
        <begin position="26"/>
        <end position="246"/>
    </location>
</feature>
<dbReference type="GO" id="GO:0016020">
    <property type="term" value="C:membrane"/>
    <property type="evidence" value="ECO:0007669"/>
    <property type="project" value="TreeGrafter"/>
</dbReference>
<keyword evidence="3" id="KW-1185">Reference proteome</keyword>
<name>A0A848HAV8_9BURK</name>
<reference evidence="2 3" key="1">
    <citation type="submission" date="2020-04" db="EMBL/GenBank/DDBJ databases">
        <title>Ramlibacter sp. G-1-2-2 isolated from soil.</title>
        <authorList>
            <person name="Dahal R.H."/>
        </authorList>
    </citation>
    <scope>NUCLEOTIDE SEQUENCE [LARGE SCALE GENOMIC DNA]</scope>
    <source>
        <strain evidence="2 3">G-1-2-2</strain>
    </source>
</reference>
<dbReference type="SUPFAM" id="SSF53474">
    <property type="entry name" value="alpha/beta-Hydrolases"/>
    <property type="match status" value="1"/>
</dbReference>
<dbReference type="RefSeq" id="WP_169421880.1">
    <property type="nucleotide sequence ID" value="NZ_JABBFX010000003.1"/>
</dbReference>
<dbReference type="EMBL" id="JABBFX010000003">
    <property type="protein sequence ID" value="NML47614.1"/>
    <property type="molecule type" value="Genomic_DNA"/>
</dbReference>
<evidence type="ECO:0000313" key="3">
    <source>
        <dbReference type="Proteomes" id="UP000541185"/>
    </source>
</evidence>
<dbReference type="InterPro" id="IPR029058">
    <property type="entry name" value="AB_hydrolase_fold"/>
</dbReference>
<dbReference type="PANTHER" id="PTHR43798">
    <property type="entry name" value="MONOACYLGLYCEROL LIPASE"/>
    <property type="match status" value="1"/>
</dbReference>
<dbReference type="AlphaFoldDB" id="A0A848HAV8"/>
<proteinExistence type="predicted"/>
<evidence type="ECO:0000259" key="1">
    <source>
        <dbReference type="Pfam" id="PF12697"/>
    </source>
</evidence>
<dbReference type="InterPro" id="IPR000073">
    <property type="entry name" value="AB_hydrolase_1"/>
</dbReference>
<organism evidence="2 3">
    <name type="scientific">Ramlibacter agri</name>
    <dbReference type="NCBI Taxonomy" id="2728837"/>
    <lineage>
        <taxon>Bacteria</taxon>
        <taxon>Pseudomonadati</taxon>
        <taxon>Pseudomonadota</taxon>
        <taxon>Betaproteobacteria</taxon>
        <taxon>Burkholderiales</taxon>
        <taxon>Comamonadaceae</taxon>
        <taxon>Ramlibacter</taxon>
    </lineage>
</organism>
<accession>A0A848HAV8</accession>
<protein>
    <submittedName>
        <fullName evidence="2">Alpha/beta hydrolase</fullName>
    </submittedName>
</protein>
<dbReference type="Gene3D" id="3.40.50.1820">
    <property type="entry name" value="alpha/beta hydrolase"/>
    <property type="match status" value="1"/>
</dbReference>
<dbReference type="PANTHER" id="PTHR43798:SF27">
    <property type="entry name" value="HYDROLASE ALPHA_BETA HYDROLASE FOLD FAMILY"/>
    <property type="match status" value="1"/>
</dbReference>
<comment type="caution">
    <text evidence="2">The sequence shown here is derived from an EMBL/GenBank/DDBJ whole genome shotgun (WGS) entry which is preliminary data.</text>
</comment>